<dbReference type="GO" id="GO:0005829">
    <property type="term" value="C:cytosol"/>
    <property type="evidence" value="ECO:0007669"/>
    <property type="project" value="TreeGrafter"/>
</dbReference>
<dbReference type="InterPro" id="IPR050967">
    <property type="entry name" value="Thiamine_Salvage_TenA"/>
</dbReference>
<gene>
    <name evidence="2" type="ORF">FA740_10800</name>
</gene>
<dbReference type="OrthoDB" id="34166at2"/>
<dbReference type="AlphaFoldDB" id="A0A4U0QPS7"/>
<dbReference type="InterPro" id="IPR004305">
    <property type="entry name" value="Thiaminase-2/PQQC"/>
</dbReference>
<evidence type="ECO:0000313" key="3">
    <source>
        <dbReference type="Proteomes" id="UP000306223"/>
    </source>
</evidence>
<dbReference type="PANTHER" id="PTHR43198">
    <property type="entry name" value="BIFUNCTIONAL TH2 PROTEIN"/>
    <property type="match status" value="1"/>
</dbReference>
<dbReference type="Proteomes" id="UP000306223">
    <property type="component" value="Unassembled WGS sequence"/>
</dbReference>
<name>A0A4U0QPS7_9RHOB</name>
<keyword evidence="3" id="KW-1185">Reference proteome</keyword>
<sequence>MSAPDYGRAFALWRQAADPHWDAYVGHAFVRQLAGGTLPRDSFLHYLQQDYVFLLHFARSWALVFAKSDRMSEMALASSIAHGLLNGEMPLHVEICGREGISEDALQQTPESPANMAYTRFVQATGYSGDMLDLLAALAPCVFGYGEIGLIHADSGGPYGEWTATYGGADYQKVCHDVGALIDSALEARLGPDWPSLPRARTLAHHFTQATRLEVGFWQMGLDRT</sequence>
<dbReference type="Pfam" id="PF03070">
    <property type="entry name" value="TENA_THI-4"/>
    <property type="match status" value="1"/>
</dbReference>
<dbReference type="CDD" id="cd19367">
    <property type="entry name" value="TenA_C_ScTHI20-like"/>
    <property type="match status" value="1"/>
</dbReference>
<feature type="domain" description="Thiaminase-2/PQQC" evidence="1">
    <location>
        <begin position="15"/>
        <end position="223"/>
    </location>
</feature>
<evidence type="ECO:0000313" key="2">
    <source>
        <dbReference type="EMBL" id="TJZ83919.1"/>
    </source>
</evidence>
<evidence type="ECO:0000259" key="1">
    <source>
        <dbReference type="Pfam" id="PF03070"/>
    </source>
</evidence>
<accession>A0A4U0QPS7</accession>
<dbReference type="SUPFAM" id="SSF48613">
    <property type="entry name" value="Heme oxygenase-like"/>
    <property type="match status" value="1"/>
</dbReference>
<proteinExistence type="predicted"/>
<dbReference type="RefSeq" id="WP_136856788.1">
    <property type="nucleotide sequence ID" value="NZ_SUNH01000014.1"/>
</dbReference>
<organism evidence="2 3">
    <name type="scientific">Paracoccus hibiscisoli</name>
    <dbReference type="NCBI Taxonomy" id="2023261"/>
    <lineage>
        <taxon>Bacteria</taxon>
        <taxon>Pseudomonadati</taxon>
        <taxon>Pseudomonadota</taxon>
        <taxon>Alphaproteobacteria</taxon>
        <taxon>Rhodobacterales</taxon>
        <taxon>Paracoccaceae</taxon>
        <taxon>Paracoccus</taxon>
    </lineage>
</organism>
<dbReference type="PANTHER" id="PTHR43198:SF2">
    <property type="entry name" value="SI:CH1073-67J19.1-RELATED"/>
    <property type="match status" value="1"/>
</dbReference>
<dbReference type="EMBL" id="SUNH01000014">
    <property type="protein sequence ID" value="TJZ83919.1"/>
    <property type="molecule type" value="Genomic_DNA"/>
</dbReference>
<protein>
    <submittedName>
        <fullName evidence="2">TenA family protein</fullName>
    </submittedName>
</protein>
<dbReference type="Gene3D" id="1.20.910.10">
    <property type="entry name" value="Heme oxygenase-like"/>
    <property type="match status" value="1"/>
</dbReference>
<comment type="caution">
    <text evidence="2">The sequence shown here is derived from an EMBL/GenBank/DDBJ whole genome shotgun (WGS) entry which is preliminary data.</text>
</comment>
<dbReference type="InterPro" id="IPR016084">
    <property type="entry name" value="Haem_Oase-like_multi-hlx"/>
</dbReference>
<reference evidence="2 3" key="1">
    <citation type="submission" date="2019-04" db="EMBL/GenBank/DDBJ databases">
        <authorList>
            <person name="Li J."/>
        </authorList>
    </citation>
    <scope>NUCLEOTIDE SEQUENCE [LARGE SCALE GENOMIC DNA]</scope>
    <source>
        <strain evidence="2 3">CCTCC AB2016182</strain>
    </source>
</reference>